<dbReference type="RefSeq" id="WP_311631231.1">
    <property type="nucleotide sequence ID" value="NZ_JAVREN010000020.1"/>
</dbReference>
<comment type="caution">
    <text evidence="1">The sequence shown here is derived from an EMBL/GenBank/DDBJ whole genome shotgun (WGS) entry which is preliminary data.</text>
</comment>
<accession>A0ABU2L9N5</accession>
<gene>
    <name evidence="1" type="ORF">RM780_15110</name>
</gene>
<evidence type="ECO:0000313" key="1">
    <source>
        <dbReference type="EMBL" id="MDT0308281.1"/>
    </source>
</evidence>
<keyword evidence="2" id="KW-1185">Reference proteome</keyword>
<protein>
    <submittedName>
        <fullName evidence="1">DUF3068 domain-containing protein</fullName>
    </submittedName>
</protein>
<sequence length="325" mass="35502">MRRTASPLSLILLGSGVFLLVLAPLLAWHVEPQARRTPLDQDTETVFTGTGSYFDTGAVETVEDVPLTITRRVRGDVSEGEESGHAVWDVSTTVDTEETLPADDPRDALQWTTERWVTDRETNLPVHCCGETPRFGGEAYLKFPFGVERRAYRWWDSTLGDTVLLEYSGTREVRGHEGLRFTATVEPTRSGTRQVPGVLVGLPEQSQVLAEEYYANHGIELIVDEETGRIIDAATGPRTTLRAPGSDEDAVVLLDSERLAFTPETQREQVERAVSDNDRLRLVGRTLPAGGAGAGAALALAGGVLVVRGRSPKPGRSPQTEEQAR</sequence>
<dbReference type="EMBL" id="JAVREN010000020">
    <property type="protein sequence ID" value="MDT0308281.1"/>
    <property type="molecule type" value="Genomic_DNA"/>
</dbReference>
<reference evidence="2" key="1">
    <citation type="submission" date="2023-07" db="EMBL/GenBank/DDBJ databases">
        <title>30 novel species of actinomycetes from the DSMZ collection.</title>
        <authorList>
            <person name="Nouioui I."/>
        </authorList>
    </citation>
    <scope>NUCLEOTIDE SEQUENCE [LARGE SCALE GENOMIC DNA]</scope>
    <source>
        <strain evidence="2">DSM 44917</strain>
    </source>
</reference>
<evidence type="ECO:0000313" key="2">
    <source>
        <dbReference type="Proteomes" id="UP001183388"/>
    </source>
</evidence>
<proteinExistence type="predicted"/>
<dbReference type="Proteomes" id="UP001183388">
    <property type="component" value="Unassembled WGS sequence"/>
</dbReference>
<organism evidence="1 2">
    <name type="scientific">Streptomyces boetiae</name>
    <dbReference type="NCBI Taxonomy" id="3075541"/>
    <lineage>
        <taxon>Bacteria</taxon>
        <taxon>Bacillati</taxon>
        <taxon>Actinomycetota</taxon>
        <taxon>Actinomycetes</taxon>
        <taxon>Kitasatosporales</taxon>
        <taxon>Streptomycetaceae</taxon>
        <taxon>Streptomyces</taxon>
    </lineage>
</organism>
<dbReference type="InterPro" id="IPR021424">
    <property type="entry name" value="PorA"/>
</dbReference>
<dbReference type="Pfam" id="PF11271">
    <property type="entry name" value="PorA"/>
    <property type="match status" value="1"/>
</dbReference>
<name>A0ABU2L9N5_9ACTN</name>